<keyword evidence="6" id="KW-0325">Glycoprotein</keyword>
<accession>A0A4W5MR99</accession>
<dbReference type="PANTHER" id="PTHR23277:SF108">
    <property type="entry name" value="FASCICLIN-3"/>
    <property type="match status" value="1"/>
</dbReference>
<dbReference type="GO" id="GO:0007156">
    <property type="term" value="P:homophilic cell adhesion via plasma membrane adhesion molecules"/>
    <property type="evidence" value="ECO:0007669"/>
    <property type="project" value="TreeGrafter"/>
</dbReference>
<dbReference type="AlphaFoldDB" id="A0A4W5MR99"/>
<sequence>MEKRRLSAVLLLAHIGLSSVLEAQVSIESHVTGYLGNDVTLHCKLLQGNLTQAEWHWEKSDTSPKVSIAVFSPNLGQNISGSPQKGRLEFAGASTGDPSITIKYVQMTDAGKYTCILTAFPSGSFEGTTILTVLDQTPPPSSGTVAGIVFAALLVTVVVTATAYLIIVRKRHKAIFNPSVSIDASSLVVNADRTETGREEGLVYSEIVRFNIAKSKAHDPSGEDQKDADVKPAEDVTYSAVAVGNQHPLRKDTVYSQVVRKDWDIDDVWTV</sequence>
<dbReference type="PANTHER" id="PTHR23277">
    <property type="entry name" value="NECTIN-RELATED"/>
    <property type="match status" value="1"/>
</dbReference>
<dbReference type="Gene3D" id="2.60.40.10">
    <property type="entry name" value="Immunoglobulins"/>
    <property type="match status" value="1"/>
</dbReference>
<feature type="chain" id="PRO_5021410074" description="Ig-like domain-containing protein" evidence="8">
    <location>
        <begin position="24"/>
        <end position="271"/>
    </location>
</feature>
<dbReference type="PROSITE" id="PS50835">
    <property type="entry name" value="IG_LIKE"/>
    <property type="match status" value="1"/>
</dbReference>
<dbReference type="STRING" id="62062.ENSHHUP00000040977"/>
<dbReference type="CDD" id="cd12087">
    <property type="entry name" value="TM_EGFR-like"/>
    <property type="match status" value="1"/>
</dbReference>
<dbReference type="InterPro" id="IPR007110">
    <property type="entry name" value="Ig-like_dom"/>
</dbReference>
<evidence type="ECO:0000256" key="5">
    <source>
        <dbReference type="ARBA" id="ARBA00023157"/>
    </source>
</evidence>
<dbReference type="GO" id="GO:0007157">
    <property type="term" value="P:heterophilic cell-cell adhesion via plasma membrane cell adhesion molecules"/>
    <property type="evidence" value="ECO:0007669"/>
    <property type="project" value="TreeGrafter"/>
</dbReference>
<keyword evidence="7" id="KW-1133">Transmembrane helix</keyword>
<keyword evidence="2 8" id="KW-0732">Signal</keyword>
<dbReference type="InterPro" id="IPR051427">
    <property type="entry name" value="Nectin/Nectin-like"/>
</dbReference>
<organism evidence="10 11">
    <name type="scientific">Hucho hucho</name>
    <name type="common">huchen</name>
    <dbReference type="NCBI Taxonomy" id="62062"/>
    <lineage>
        <taxon>Eukaryota</taxon>
        <taxon>Metazoa</taxon>
        <taxon>Chordata</taxon>
        <taxon>Craniata</taxon>
        <taxon>Vertebrata</taxon>
        <taxon>Euteleostomi</taxon>
        <taxon>Actinopterygii</taxon>
        <taxon>Neopterygii</taxon>
        <taxon>Teleostei</taxon>
        <taxon>Protacanthopterygii</taxon>
        <taxon>Salmoniformes</taxon>
        <taxon>Salmonidae</taxon>
        <taxon>Salmoninae</taxon>
        <taxon>Hucho</taxon>
    </lineage>
</organism>
<feature type="domain" description="Ig-like" evidence="9">
    <location>
        <begin position="36"/>
        <end position="132"/>
    </location>
</feature>
<reference evidence="10" key="3">
    <citation type="submission" date="2025-09" db="UniProtKB">
        <authorList>
            <consortium name="Ensembl"/>
        </authorList>
    </citation>
    <scope>IDENTIFICATION</scope>
</reference>
<dbReference type="Ensembl" id="ENSHHUT00000042554.1">
    <property type="protein sequence ID" value="ENSHHUP00000040977.1"/>
    <property type="gene ID" value="ENSHHUG00000025336.1"/>
</dbReference>
<dbReference type="InterPro" id="IPR003599">
    <property type="entry name" value="Ig_sub"/>
</dbReference>
<evidence type="ECO:0000256" key="6">
    <source>
        <dbReference type="ARBA" id="ARBA00023180"/>
    </source>
</evidence>
<keyword evidence="4 7" id="KW-0472">Membrane</keyword>
<evidence type="ECO:0000256" key="8">
    <source>
        <dbReference type="SAM" id="SignalP"/>
    </source>
</evidence>
<evidence type="ECO:0000256" key="1">
    <source>
        <dbReference type="ARBA" id="ARBA00004370"/>
    </source>
</evidence>
<dbReference type="GO" id="GO:0016020">
    <property type="term" value="C:membrane"/>
    <property type="evidence" value="ECO:0007669"/>
    <property type="project" value="UniProtKB-SubCell"/>
</dbReference>
<dbReference type="SMART" id="SM00409">
    <property type="entry name" value="IG"/>
    <property type="match status" value="1"/>
</dbReference>
<dbReference type="GO" id="GO:0005912">
    <property type="term" value="C:adherens junction"/>
    <property type="evidence" value="ECO:0007669"/>
    <property type="project" value="TreeGrafter"/>
</dbReference>
<dbReference type="Proteomes" id="UP000314982">
    <property type="component" value="Unassembled WGS sequence"/>
</dbReference>
<evidence type="ECO:0000256" key="2">
    <source>
        <dbReference type="ARBA" id="ARBA00022729"/>
    </source>
</evidence>
<feature type="signal peptide" evidence="8">
    <location>
        <begin position="1"/>
        <end position="23"/>
    </location>
</feature>
<name>A0A4W5MR99_9TELE</name>
<keyword evidence="11" id="KW-1185">Reference proteome</keyword>
<keyword evidence="5" id="KW-1015">Disulfide bond</keyword>
<reference evidence="11" key="1">
    <citation type="submission" date="2018-06" db="EMBL/GenBank/DDBJ databases">
        <title>Genome assembly of Danube salmon.</title>
        <authorList>
            <person name="Macqueen D.J."/>
            <person name="Gundappa M.K."/>
        </authorList>
    </citation>
    <scope>NUCLEOTIDE SEQUENCE [LARGE SCALE GENOMIC DNA]</scope>
</reference>
<dbReference type="InterPro" id="IPR013106">
    <property type="entry name" value="Ig_V-set"/>
</dbReference>
<feature type="transmembrane region" description="Helical" evidence="7">
    <location>
        <begin position="145"/>
        <end position="167"/>
    </location>
</feature>
<evidence type="ECO:0000259" key="9">
    <source>
        <dbReference type="PROSITE" id="PS50835"/>
    </source>
</evidence>
<keyword evidence="3" id="KW-0677">Repeat</keyword>
<evidence type="ECO:0000256" key="3">
    <source>
        <dbReference type="ARBA" id="ARBA00022737"/>
    </source>
</evidence>
<dbReference type="Pfam" id="PF07686">
    <property type="entry name" value="V-set"/>
    <property type="match status" value="1"/>
</dbReference>
<dbReference type="InterPro" id="IPR036179">
    <property type="entry name" value="Ig-like_dom_sf"/>
</dbReference>
<dbReference type="GeneTree" id="ENSGT01130000278824"/>
<comment type="subcellular location">
    <subcellularLocation>
        <location evidence="1">Membrane</location>
    </subcellularLocation>
</comment>
<dbReference type="InterPro" id="IPR013783">
    <property type="entry name" value="Ig-like_fold"/>
</dbReference>
<evidence type="ECO:0000256" key="7">
    <source>
        <dbReference type="SAM" id="Phobius"/>
    </source>
</evidence>
<keyword evidence="7" id="KW-0812">Transmembrane</keyword>
<evidence type="ECO:0000313" key="10">
    <source>
        <dbReference type="Ensembl" id="ENSHHUP00000040977.1"/>
    </source>
</evidence>
<reference evidence="10" key="2">
    <citation type="submission" date="2025-08" db="UniProtKB">
        <authorList>
            <consortium name="Ensembl"/>
        </authorList>
    </citation>
    <scope>IDENTIFICATION</scope>
</reference>
<protein>
    <recommendedName>
        <fullName evidence="9">Ig-like domain-containing protein</fullName>
    </recommendedName>
</protein>
<dbReference type="SUPFAM" id="SSF48726">
    <property type="entry name" value="Immunoglobulin"/>
    <property type="match status" value="1"/>
</dbReference>
<evidence type="ECO:0000256" key="4">
    <source>
        <dbReference type="ARBA" id="ARBA00023136"/>
    </source>
</evidence>
<evidence type="ECO:0000313" key="11">
    <source>
        <dbReference type="Proteomes" id="UP000314982"/>
    </source>
</evidence>
<proteinExistence type="predicted"/>